<dbReference type="Proteomes" id="UP001597097">
    <property type="component" value="Unassembled WGS sequence"/>
</dbReference>
<feature type="transmembrane region" description="Helical" evidence="1">
    <location>
        <begin position="12"/>
        <end position="34"/>
    </location>
</feature>
<gene>
    <name evidence="2" type="ORF">ACFSJ0_22140</name>
</gene>
<feature type="transmembrane region" description="Helical" evidence="1">
    <location>
        <begin position="103"/>
        <end position="123"/>
    </location>
</feature>
<feature type="transmembrane region" description="Helical" evidence="1">
    <location>
        <begin position="208"/>
        <end position="224"/>
    </location>
</feature>
<sequence length="349" mass="37418">MRRSRLARITSAAAHLQVFAIAGISAVLLIRTWLASTGYPKLGRGDLHIAHVLWGGLLMAAGLGVTLAFLGEAARTWGALLGGAGFGTFVDEVGKFVTERNDYFYRPAAGIIYLVFAALVVLAQWLKGRTEYTCTERTANALHAALVGVTSGLTVEQRRGAIRLVQDSGDPLDAAAVRLLGMVPASEPPRFPAVRGALLWLDRLGRRPVVVVLAVVYLVVRAPLPLVGLTLESSYDSLAHEREWGAVIGLAASAVVTVLLCLWGAARLRWNRLAAFQVLYLALLVDILFGQVFAFIVNQFSAVPGLVADLLVLAVLAAMIRHLRQAALAQDPGDDADAGIEKDQDGRDR</sequence>
<evidence type="ECO:0000313" key="3">
    <source>
        <dbReference type="Proteomes" id="UP001597097"/>
    </source>
</evidence>
<feature type="transmembrane region" description="Helical" evidence="1">
    <location>
        <begin position="302"/>
        <end position="320"/>
    </location>
</feature>
<reference evidence="3" key="1">
    <citation type="journal article" date="2019" name="Int. J. Syst. Evol. Microbiol.">
        <title>The Global Catalogue of Microorganisms (GCM) 10K type strain sequencing project: providing services to taxonomists for standard genome sequencing and annotation.</title>
        <authorList>
            <consortium name="The Broad Institute Genomics Platform"/>
            <consortium name="The Broad Institute Genome Sequencing Center for Infectious Disease"/>
            <person name="Wu L."/>
            <person name="Ma J."/>
        </authorList>
    </citation>
    <scope>NUCLEOTIDE SEQUENCE [LARGE SCALE GENOMIC DNA]</scope>
    <source>
        <strain evidence="3">CGMCC 1.15399</strain>
    </source>
</reference>
<comment type="caution">
    <text evidence="2">The sequence shown here is derived from an EMBL/GenBank/DDBJ whole genome shotgun (WGS) entry which is preliminary data.</text>
</comment>
<accession>A0ABW4GAU5</accession>
<keyword evidence="1" id="KW-1133">Transmembrane helix</keyword>
<feature type="transmembrane region" description="Helical" evidence="1">
    <location>
        <begin position="49"/>
        <end position="70"/>
    </location>
</feature>
<name>A0ABW4GAU5_9ACTN</name>
<dbReference type="EMBL" id="JBHUCM010000017">
    <property type="protein sequence ID" value="MFD1539770.1"/>
    <property type="molecule type" value="Genomic_DNA"/>
</dbReference>
<evidence type="ECO:0000313" key="2">
    <source>
        <dbReference type="EMBL" id="MFD1539770.1"/>
    </source>
</evidence>
<keyword evidence="1" id="KW-0472">Membrane</keyword>
<evidence type="ECO:0000256" key="1">
    <source>
        <dbReference type="SAM" id="Phobius"/>
    </source>
</evidence>
<feature type="transmembrane region" description="Helical" evidence="1">
    <location>
        <begin position="77"/>
        <end position="97"/>
    </location>
</feature>
<feature type="transmembrane region" description="Helical" evidence="1">
    <location>
        <begin position="278"/>
        <end position="296"/>
    </location>
</feature>
<dbReference type="RefSeq" id="WP_219534265.1">
    <property type="nucleotide sequence ID" value="NZ_JAHKRM010000021.1"/>
</dbReference>
<keyword evidence="3" id="KW-1185">Reference proteome</keyword>
<organism evidence="2 3">
    <name type="scientific">Nonomuraea guangzhouensis</name>
    <dbReference type="NCBI Taxonomy" id="1291555"/>
    <lineage>
        <taxon>Bacteria</taxon>
        <taxon>Bacillati</taxon>
        <taxon>Actinomycetota</taxon>
        <taxon>Actinomycetes</taxon>
        <taxon>Streptosporangiales</taxon>
        <taxon>Streptosporangiaceae</taxon>
        <taxon>Nonomuraea</taxon>
    </lineage>
</organism>
<feature type="transmembrane region" description="Helical" evidence="1">
    <location>
        <begin position="244"/>
        <end position="266"/>
    </location>
</feature>
<keyword evidence="1" id="KW-0812">Transmembrane</keyword>
<protein>
    <submittedName>
        <fullName evidence="2">Uncharacterized protein</fullName>
    </submittedName>
</protein>
<proteinExistence type="predicted"/>